<keyword evidence="3" id="KW-1185">Reference proteome</keyword>
<dbReference type="AlphaFoldDB" id="A0A6A3A0I3"/>
<dbReference type="EMBL" id="VEPZ02001061">
    <property type="protein sequence ID" value="KAE8696685.1"/>
    <property type="molecule type" value="Genomic_DNA"/>
</dbReference>
<feature type="region of interest" description="Disordered" evidence="1">
    <location>
        <begin position="76"/>
        <end position="99"/>
    </location>
</feature>
<protein>
    <submittedName>
        <fullName evidence="2">Uncharacterized protein</fullName>
    </submittedName>
</protein>
<comment type="caution">
    <text evidence="2">The sequence shown here is derived from an EMBL/GenBank/DDBJ whole genome shotgun (WGS) entry which is preliminary data.</text>
</comment>
<evidence type="ECO:0000256" key="1">
    <source>
        <dbReference type="SAM" id="MobiDB-lite"/>
    </source>
</evidence>
<sequence>MLPSFSEGFHPYLIFNPFALFYEVSCHALSSEILNRNIQNNDADKETDTHNEPKPTSFCEETEKVELAVAFIESELQENTREGSKNRGSTDLSVDKSGEQVARPCEFNEKAVELMQRTSDLSDITSTANLSMSKVNMSCNLNLHVNAIKIEPMNN</sequence>
<name>A0A6A3A0I3_HIBSY</name>
<proteinExistence type="predicted"/>
<evidence type="ECO:0000313" key="2">
    <source>
        <dbReference type="EMBL" id="KAE8696685.1"/>
    </source>
</evidence>
<organism evidence="2 3">
    <name type="scientific">Hibiscus syriacus</name>
    <name type="common">Rose of Sharon</name>
    <dbReference type="NCBI Taxonomy" id="106335"/>
    <lineage>
        <taxon>Eukaryota</taxon>
        <taxon>Viridiplantae</taxon>
        <taxon>Streptophyta</taxon>
        <taxon>Embryophyta</taxon>
        <taxon>Tracheophyta</taxon>
        <taxon>Spermatophyta</taxon>
        <taxon>Magnoliopsida</taxon>
        <taxon>eudicotyledons</taxon>
        <taxon>Gunneridae</taxon>
        <taxon>Pentapetalae</taxon>
        <taxon>rosids</taxon>
        <taxon>malvids</taxon>
        <taxon>Malvales</taxon>
        <taxon>Malvaceae</taxon>
        <taxon>Malvoideae</taxon>
        <taxon>Hibiscus</taxon>
    </lineage>
</organism>
<reference evidence="2" key="1">
    <citation type="submission" date="2019-09" db="EMBL/GenBank/DDBJ databases">
        <title>Draft genome information of white flower Hibiscus syriacus.</title>
        <authorList>
            <person name="Kim Y.-M."/>
        </authorList>
    </citation>
    <scope>NUCLEOTIDE SEQUENCE [LARGE SCALE GENOMIC DNA]</scope>
    <source>
        <strain evidence="2">YM2019G1</strain>
    </source>
</reference>
<dbReference type="Proteomes" id="UP000436088">
    <property type="component" value="Unassembled WGS sequence"/>
</dbReference>
<evidence type="ECO:0000313" key="3">
    <source>
        <dbReference type="Proteomes" id="UP000436088"/>
    </source>
</evidence>
<gene>
    <name evidence="2" type="ORF">F3Y22_tig00110652pilonHSYRG00097</name>
</gene>
<accession>A0A6A3A0I3</accession>